<accession>A0AAU6NX63</accession>
<evidence type="ECO:0000313" key="3">
    <source>
        <dbReference type="EMBL" id="WXA12661.1"/>
    </source>
</evidence>
<evidence type="ECO:0000313" key="2">
    <source>
        <dbReference type="EMBL" id="WXA02178.1"/>
    </source>
</evidence>
<proteinExistence type="predicted"/>
<dbReference type="Pfam" id="PF09851">
    <property type="entry name" value="SHOCT"/>
    <property type="match status" value="1"/>
</dbReference>
<dbReference type="RefSeq" id="WP_338731731.1">
    <property type="nucleotide sequence ID" value="NZ_CP136924.1"/>
</dbReference>
<dbReference type="AlphaFoldDB" id="A0AAU6NX63"/>
<feature type="domain" description="SHOCT" evidence="1">
    <location>
        <begin position="157"/>
        <end position="180"/>
    </location>
</feature>
<keyword evidence="4" id="KW-1185">Reference proteome</keyword>
<evidence type="ECO:0000313" key="4">
    <source>
        <dbReference type="Proteomes" id="UP001368318"/>
    </source>
</evidence>
<protein>
    <submittedName>
        <fullName evidence="2">SHOCT domain-containing protein</fullName>
    </submittedName>
</protein>
<gene>
    <name evidence="3" type="ORF">R3L15_11075</name>
    <name evidence="2" type="ORF">R3L16_10515</name>
</gene>
<dbReference type="KEGG" id="mcaa:R3L15_11075"/>
<organism evidence="2 4">
    <name type="scientific">Mangrovimonas cancribranchiae</name>
    <dbReference type="NCBI Taxonomy" id="3080055"/>
    <lineage>
        <taxon>Bacteria</taxon>
        <taxon>Pseudomonadati</taxon>
        <taxon>Bacteroidota</taxon>
        <taxon>Flavobacteriia</taxon>
        <taxon>Flavobacteriales</taxon>
        <taxon>Flavobacteriaceae</taxon>
        <taxon>Mangrovimonas</taxon>
    </lineage>
</organism>
<dbReference type="Proteomes" id="UP001368318">
    <property type="component" value="Chromosome"/>
</dbReference>
<dbReference type="EMBL" id="CP136924">
    <property type="protein sequence ID" value="WXA02178.1"/>
    <property type="molecule type" value="Genomic_DNA"/>
</dbReference>
<evidence type="ECO:0000259" key="1">
    <source>
        <dbReference type="Pfam" id="PF09851"/>
    </source>
</evidence>
<reference evidence="2 4" key="1">
    <citation type="submission" date="2023-10" db="EMBL/GenBank/DDBJ databases">
        <title>Culture-based analysis of two novel bacteria associated with mangrove crab gills.</title>
        <authorList>
            <person name="Yang X."/>
            <person name="Garuglieri E."/>
            <person name="Van Goethem M.W."/>
            <person name="Fusi M."/>
            <person name="Marasco R."/>
            <person name="Daffonchio D.G."/>
        </authorList>
    </citation>
    <scope>NUCLEOTIDE SEQUENCE [LARGE SCALE GENOMIC DNA]</scope>
    <source>
        <strain evidence="3">UG2-1</strain>
        <strain evidence="2">UG2-2</strain>
        <strain evidence="4">UG2_2</strain>
    </source>
</reference>
<sequence>MRLIIILTTTLFLNINSFSQTKKLDSYTASDGINYKIGDEVYLAGSDVDEVYESVISGGFGGWYYGRQNLKKTSQTRVFIIDKIKVKSDMFNGNPYLVGHLSTHQKTLVYNIDIEEAIKLKEIFYGELTLEVNEDEETQNELKSQNEPTSNFNKKYDKLKKLKELYDDGILTDEEFKKEKYKVLNE</sequence>
<dbReference type="EMBL" id="CP136925">
    <property type="protein sequence ID" value="WXA12661.1"/>
    <property type="molecule type" value="Genomic_DNA"/>
</dbReference>
<name>A0AAU6NX63_9FLAO</name>
<dbReference type="InterPro" id="IPR018649">
    <property type="entry name" value="SHOCT"/>
</dbReference>